<proteinExistence type="predicted"/>
<gene>
    <name evidence="1" type="ORF">PRZ48_011601</name>
</gene>
<dbReference type="PANTHER" id="PTHR42085:SF8">
    <property type="entry name" value="F-BOX DOMAIN-CONTAINING PROTEIN"/>
    <property type="match status" value="1"/>
</dbReference>
<organism evidence="1 2">
    <name type="scientific">Zasmidium cellare</name>
    <name type="common">Wine cellar mold</name>
    <name type="synonym">Racodium cellare</name>
    <dbReference type="NCBI Taxonomy" id="395010"/>
    <lineage>
        <taxon>Eukaryota</taxon>
        <taxon>Fungi</taxon>
        <taxon>Dikarya</taxon>
        <taxon>Ascomycota</taxon>
        <taxon>Pezizomycotina</taxon>
        <taxon>Dothideomycetes</taxon>
        <taxon>Dothideomycetidae</taxon>
        <taxon>Mycosphaerellales</taxon>
        <taxon>Mycosphaerellaceae</taxon>
        <taxon>Zasmidium</taxon>
    </lineage>
</organism>
<evidence type="ECO:0000313" key="2">
    <source>
        <dbReference type="Proteomes" id="UP001305779"/>
    </source>
</evidence>
<dbReference type="Proteomes" id="UP001305779">
    <property type="component" value="Unassembled WGS sequence"/>
</dbReference>
<sequence>MSDTQALGFLDLSAELRNEIYELSFQHPGPVWLVGDSKRETKGSSTSSKRYGVPGVRALQNHLLRDTVAFLRVNRQIHAEATPVLYGINQFEAGHPGIICYFAKQIGPSLGFLRHFIISHCTKSSLRQMLGPMKTATRLQRLQIRVSAKYSIGDAATMAKGLLPWARAFHKMRNTGDMQDRRDVLDVLEFIARQWVDVDAKALDAVFAVSYSAEVKANLRQKLKD</sequence>
<reference evidence="1 2" key="1">
    <citation type="journal article" date="2023" name="G3 (Bethesda)">
        <title>A chromosome-level genome assembly of Zasmidium syzygii isolated from banana leaves.</title>
        <authorList>
            <person name="van Westerhoven A.C."/>
            <person name="Mehrabi R."/>
            <person name="Talebi R."/>
            <person name="Steentjes M.B.F."/>
            <person name="Corcolon B."/>
            <person name="Chong P.A."/>
            <person name="Kema G.H.J."/>
            <person name="Seidl M.F."/>
        </authorList>
    </citation>
    <scope>NUCLEOTIDE SEQUENCE [LARGE SCALE GENOMIC DNA]</scope>
    <source>
        <strain evidence="1 2">P124</strain>
    </source>
</reference>
<dbReference type="EMBL" id="JAXOVC010000009">
    <property type="protein sequence ID" value="KAK4497151.1"/>
    <property type="molecule type" value="Genomic_DNA"/>
</dbReference>
<dbReference type="PANTHER" id="PTHR42085">
    <property type="entry name" value="F-BOX DOMAIN-CONTAINING PROTEIN"/>
    <property type="match status" value="1"/>
</dbReference>
<evidence type="ECO:0000313" key="1">
    <source>
        <dbReference type="EMBL" id="KAK4497151.1"/>
    </source>
</evidence>
<dbReference type="InterPro" id="IPR038883">
    <property type="entry name" value="AN11006-like"/>
</dbReference>
<comment type="caution">
    <text evidence="1">The sequence shown here is derived from an EMBL/GenBank/DDBJ whole genome shotgun (WGS) entry which is preliminary data.</text>
</comment>
<name>A0ABR0E7G5_ZASCE</name>
<accession>A0ABR0E7G5</accession>
<keyword evidence="2" id="KW-1185">Reference proteome</keyword>
<protein>
    <submittedName>
        <fullName evidence="1">Uncharacterized protein</fullName>
    </submittedName>
</protein>